<dbReference type="InterPro" id="IPR050834">
    <property type="entry name" value="Glycosyltransf_2"/>
</dbReference>
<dbReference type="InterPro" id="IPR029044">
    <property type="entry name" value="Nucleotide-diphossugar_trans"/>
</dbReference>
<protein>
    <submittedName>
        <fullName evidence="2">Glycosyltransferase family 2 protein</fullName>
    </submittedName>
</protein>
<gene>
    <name evidence="2" type="ORF">MW290_08285</name>
</gene>
<dbReference type="Pfam" id="PF00535">
    <property type="entry name" value="Glycos_transf_2"/>
    <property type="match status" value="1"/>
</dbReference>
<evidence type="ECO:0000313" key="3">
    <source>
        <dbReference type="Proteomes" id="UP001056201"/>
    </source>
</evidence>
<keyword evidence="3" id="KW-1185">Reference proteome</keyword>
<proteinExistence type="predicted"/>
<accession>A0ABY4RZT6</accession>
<dbReference type="PANTHER" id="PTHR43685:SF14">
    <property type="entry name" value="GLYCOSYLTRANSFERASE 2-LIKE DOMAIN-CONTAINING PROTEIN"/>
    <property type="match status" value="1"/>
</dbReference>
<organism evidence="2 3">
    <name type="scientific">Aquincola tertiaricarbonis</name>
    <dbReference type="NCBI Taxonomy" id="391953"/>
    <lineage>
        <taxon>Bacteria</taxon>
        <taxon>Pseudomonadati</taxon>
        <taxon>Pseudomonadota</taxon>
        <taxon>Betaproteobacteria</taxon>
        <taxon>Burkholderiales</taxon>
        <taxon>Sphaerotilaceae</taxon>
        <taxon>Aquincola</taxon>
    </lineage>
</organism>
<dbReference type="Proteomes" id="UP001056201">
    <property type="component" value="Chromosome 1"/>
</dbReference>
<dbReference type="SUPFAM" id="SSF53448">
    <property type="entry name" value="Nucleotide-diphospho-sugar transferases"/>
    <property type="match status" value="1"/>
</dbReference>
<dbReference type="InterPro" id="IPR001173">
    <property type="entry name" value="Glyco_trans_2-like"/>
</dbReference>
<dbReference type="EMBL" id="CP097635">
    <property type="protein sequence ID" value="URI05938.1"/>
    <property type="molecule type" value="Genomic_DNA"/>
</dbReference>
<dbReference type="CDD" id="cd00761">
    <property type="entry name" value="Glyco_tranf_GTA_type"/>
    <property type="match status" value="1"/>
</dbReference>
<evidence type="ECO:0000313" key="2">
    <source>
        <dbReference type="EMBL" id="URI05938.1"/>
    </source>
</evidence>
<dbReference type="RefSeq" id="WP_250194203.1">
    <property type="nucleotide sequence ID" value="NZ_CP097635.1"/>
</dbReference>
<evidence type="ECO:0000259" key="1">
    <source>
        <dbReference type="Pfam" id="PF00535"/>
    </source>
</evidence>
<feature type="domain" description="Glycosyltransferase 2-like" evidence="1">
    <location>
        <begin position="14"/>
        <end position="164"/>
    </location>
</feature>
<dbReference type="PANTHER" id="PTHR43685">
    <property type="entry name" value="GLYCOSYLTRANSFERASE"/>
    <property type="match status" value="1"/>
</dbReference>
<reference evidence="2" key="1">
    <citation type="submission" date="2022-05" db="EMBL/GenBank/DDBJ databases">
        <title>An RpoN-dependent PEP-CTERM gene is involved in floc formation of an Aquincola tertiaricarbonis strain.</title>
        <authorList>
            <person name="Qiu D."/>
            <person name="Xia M."/>
        </authorList>
    </citation>
    <scope>NUCLEOTIDE SEQUENCE</scope>
    <source>
        <strain evidence="2">RN12</strain>
    </source>
</reference>
<name>A0ABY4RZT6_AQUTE</name>
<sequence>MIGFAPPRERLQASVIVPVRNEAQRLPATLQALAAQQEPPDFEVLVLANNCSDDSAAIVRAFAQRHPWLQLQVCEVQLPPQQANVGHARKLLMDEAAQRLLAGRVRGAFIASTDGDTCVAPHWLCNTAREIDRGADAVGGRLLAASDAEPGSNPPQRWQRWDTGYRLACEKLQCLLDPDDADPWPRHHQHFGASLAVRADAYRAVGGVPAGVPWLEDEALVQALRCADRRIRHSCEVRVITSSRREGRVDVGLSWQLREWDRQAQAHGELMVDDPDDLQCLLLARHRLRGLWRRGFVARADDAAWRPLAQVLGLSAELLHRQATQAATFGALWQQLQQLRAERGLAACRPQPVQRALAGLRRLIAEAEPQTSRWRVGRGSDG</sequence>
<dbReference type="Gene3D" id="3.90.550.10">
    <property type="entry name" value="Spore Coat Polysaccharide Biosynthesis Protein SpsA, Chain A"/>
    <property type="match status" value="1"/>
</dbReference>